<proteinExistence type="predicted"/>
<dbReference type="RefSeq" id="WP_156093408.1">
    <property type="nucleotide sequence ID" value="NZ_AYGX02000043.1"/>
</dbReference>
<reference evidence="1 2" key="1">
    <citation type="journal article" date="2015" name="Genome Announc.">
        <title>Expanding the biotechnology potential of lactobacilli through comparative genomics of 213 strains and associated genera.</title>
        <authorList>
            <person name="Sun Z."/>
            <person name="Harris H.M."/>
            <person name="McCann A."/>
            <person name="Guo C."/>
            <person name="Argimon S."/>
            <person name="Zhang W."/>
            <person name="Yang X."/>
            <person name="Jeffery I.B."/>
            <person name="Cooney J.C."/>
            <person name="Kagawa T.F."/>
            <person name="Liu W."/>
            <person name="Song Y."/>
            <person name="Salvetti E."/>
            <person name="Wrobel A."/>
            <person name="Rasinkangas P."/>
            <person name="Parkhill J."/>
            <person name="Rea M.C."/>
            <person name="O'Sullivan O."/>
            <person name="Ritari J."/>
            <person name="Douillard F.P."/>
            <person name="Paul Ross R."/>
            <person name="Yang R."/>
            <person name="Briner A.E."/>
            <person name="Felis G.E."/>
            <person name="de Vos W.M."/>
            <person name="Barrangou R."/>
            <person name="Klaenhammer T.R."/>
            <person name="Caufield P.W."/>
            <person name="Cui Y."/>
            <person name="Zhang H."/>
            <person name="O'Toole P.W."/>
        </authorList>
    </citation>
    <scope>NUCLEOTIDE SEQUENCE [LARGE SCALE GENOMIC DNA]</scope>
    <source>
        <strain evidence="1 2">DSM 21115</strain>
    </source>
</reference>
<accession>A0A0R2NRR2</accession>
<keyword evidence="2" id="KW-1185">Reference proteome</keyword>
<evidence type="ECO:0008006" key="3">
    <source>
        <dbReference type="Google" id="ProtNLM"/>
    </source>
</evidence>
<gene>
    <name evidence="1" type="ORF">DY78_GL002395</name>
</gene>
<evidence type="ECO:0000313" key="1">
    <source>
        <dbReference type="EMBL" id="KRO28401.1"/>
    </source>
</evidence>
<dbReference type="AlphaFoldDB" id="A0A0R2NRR2"/>
<organism evidence="1 2">
    <name type="scientific">Lactiplantibacillus fabifermentans DSM 21115</name>
    <dbReference type="NCBI Taxonomy" id="1413187"/>
    <lineage>
        <taxon>Bacteria</taxon>
        <taxon>Bacillati</taxon>
        <taxon>Bacillota</taxon>
        <taxon>Bacilli</taxon>
        <taxon>Lactobacillales</taxon>
        <taxon>Lactobacillaceae</taxon>
        <taxon>Lactiplantibacillus</taxon>
    </lineage>
</organism>
<name>A0A0R2NRR2_9LACO</name>
<dbReference type="Proteomes" id="UP000050920">
    <property type="component" value="Unassembled WGS sequence"/>
</dbReference>
<dbReference type="EMBL" id="AYGX02000043">
    <property type="protein sequence ID" value="KRO28401.1"/>
    <property type="molecule type" value="Genomic_DNA"/>
</dbReference>
<protein>
    <recommendedName>
        <fullName evidence="3">DUF2187 domain-containing protein</fullName>
    </recommendedName>
</protein>
<evidence type="ECO:0000313" key="2">
    <source>
        <dbReference type="Proteomes" id="UP000050920"/>
    </source>
</evidence>
<comment type="caution">
    <text evidence="1">The sequence shown here is derived from an EMBL/GenBank/DDBJ whole genome shotgun (WGS) entry which is preliminary data.</text>
</comment>
<sequence>MEIGSHVQFVLEDKTYIGEIAKVYVNSYLITFKSDDPAIVDKYHNKVIISQKQVQAVK</sequence>